<evidence type="ECO:0000313" key="2">
    <source>
        <dbReference type="EMBL" id="KZN37515.1"/>
    </source>
</evidence>
<dbReference type="GO" id="GO:0030288">
    <property type="term" value="C:outer membrane-bounded periplasmic space"/>
    <property type="evidence" value="ECO:0007669"/>
    <property type="project" value="UniProtKB-ARBA"/>
</dbReference>
<gene>
    <name evidence="2" type="ORF">N475_01510</name>
</gene>
<dbReference type="GO" id="GO:0043190">
    <property type="term" value="C:ATP-binding cassette (ABC) transporter complex"/>
    <property type="evidence" value="ECO:0007669"/>
    <property type="project" value="InterPro"/>
</dbReference>
<dbReference type="Gene3D" id="3.90.76.10">
    <property type="entry name" value="Dipeptide-binding Protein, Domain 1"/>
    <property type="match status" value="1"/>
</dbReference>
<dbReference type="InterPro" id="IPR030678">
    <property type="entry name" value="Peptide/Ni-bd"/>
</dbReference>
<feature type="domain" description="Solute-binding protein family 5" evidence="1">
    <location>
        <begin position="88"/>
        <end position="466"/>
    </location>
</feature>
<protein>
    <submittedName>
        <fullName evidence="2">Peptide ABC transporter substrate-binding protein</fullName>
    </submittedName>
</protein>
<dbReference type="GO" id="GO:0015833">
    <property type="term" value="P:peptide transport"/>
    <property type="evidence" value="ECO:0007669"/>
    <property type="project" value="TreeGrafter"/>
</dbReference>
<dbReference type="Gene3D" id="3.40.190.10">
    <property type="entry name" value="Periplasmic binding protein-like II"/>
    <property type="match status" value="1"/>
</dbReference>
<dbReference type="PANTHER" id="PTHR30290">
    <property type="entry name" value="PERIPLASMIC BINDING COMPONENT OF ABC TRANSPORTER"/>
    <property type="match status" value="1"/>
</dbReference>
<dbReference type="PATRIC" id="fig|1365250.3.peg.2525"/>
<name>A0A166WI97_9GAMM</name>
<evidence type="ECO:0000259" key="1">
    <source>
        <dbReference type="Pfam" id="PF00496"/>
    </source>
</evidence>
<comment type="caution">
    <text evidence="2">The sequence shown here is derived from an EMBL/GenBank/DDBJ whole genome shotgun (WGS) entry which is preliminary data.</text>
</comment>
<evidence type="ECO:0000313" key="3">
    <source>
        <dbReference type="Proteomes" id="UP000076643"/>
    </source>
</evidence>
<dbReference type="InterPro" id="IPR000914">
    <property type="entry name" value="SBP_5_dom"/>
</dbReference>
<dbReference type="PIRSF" id="PIRSF002741">
    <property type="entry name" value="MppA"/>
    <property type="match status" value="1"/>
</dbReference>
<keyword evidence="3" id="KW-1185">Reference proteome</keyword>
<dbReference type="Pfam" id="PF00496">
    <property type="entry name" value="SBP_bac_5"/>
    <property type="match status" value="1"/>
</dbReference>
<dbReference type="CDD" id="cd08493">
    <property type="entry name" value="PBP2_DppA_like"/>
    <property type="match status" value="1"/>
</dbReference>
<dbReference type="Gene3D" id="3.10.105.10">
    <property type="entry name" value="Dipeptide-binding Protein, Domain 3"/>
    <property type="match status" value="1"/>
</dbReference>
<dbReference type="PANTHER" id="PTHR30290:SF28">
    <property type="entry name" value="ABC TRANSPORTER PERIPLASMIC-BINDING PROTEIN SAPA-RELATED"/>
    <property type="match status" value="1"/>
</dbReference>
<dbReference type="AlphaFoldDB" id="A0A166WI97"/>
<dbReference type="InterPro" id="IPR039424">
    <property type="entry name" value="SBP_5"/>
</dbReference>
<reference evidence="2 3" key="1">
    <citation type="submission" date="2013-07" db="EMBL/GenBank/DDBJ databases">
        <title>Comparative Genomic and Metabolomic Analysis of Twelve Strains of Pseudoalteromonas luteoviolacea.</title>
        <authorList>
            <person name="Vynne N.G."/>
            <person name="Mansson M."/>
            <person name="Gram L."/>
        </authorList>
    </citation>
    <scope>NUCLEOTIDE SEQUENCE [LARGE SCALE GENOMIC DNA]</scope>
    <source>
        <strain evidence="2 3">DSM 6061</strain>
    </source>
</reference>
<dbReference type="EMBL" id="AUYB01000103">
    <property type="protein sequence ID" value="KZN37515.1"/>
    <property type="molecule type" value="Genomic_DNA"/>
</dbReference>
<dbReference type="SUPFAM" id="SSF53850">
    <property type="entry name" value="Periplasmic binding protein-like II"/>
    <property type="match status" value="1"/>
</dbReference>
<dbReference type="Proteomes" id="UP000076643">
    <property type="component" value="Unassembled WGS sequence"/>
</dbReference>
<dbReference type="STRING" id="43657.S4054249_16875"/>
<organism evidence="2 3">
    <name type="scientific">Pseudoalteromonas luteoviolacea DSM 6061</name>
    <dbReference type="NCBI Taxonomy" id="1365250"/>
    <lineage>
        <taxon>Bacteria</taxon>
        <taxon>Pseudomonadati</taxon>
        <taxon>Pseudomonadota</taxon>
        <taxon>Gammaproteobacteria</taxon>
        <taxon>Alteromonadales</taxon>
        <taxon>Pseudoalteromonadaceae</taxon>
        <taxon>Pseudoalteromonas</taxon>
    </lineage>
</organism>
<proteinExistence type="predicted"/>
<accession>A0A166WI97</accession>
<dbReference type="GO" id="GO:1904680">
    <property type="term" value="F:peptide transmembrane transporter activity"/>
    <property type="evidence" value="ECO:0007669"/>
    <property type="project" value="TreeGrafter"/>
</dbReference>
<sequence>MVTAMTDLITKHQQYINHLWISTFALFATACSDIEQVESASKTQGIVYCAEANPVSFNPQVTTTGSTIDIIANQLYNSLISIDPVTAEFKPELATEWHISDDGKKITFKLRKGVEFHSTDYFSPTRTMNADDVIFSFSRLFDVYNPYHFVQDASYPYFQSVGMDQLIRKIVKVDDYTVRFELFSAESSLLSNIATDFAVILSEEYAIQRASKNEKHLFDNMPIGTGPYKYKHFLRDNLVRFHKHERYWKHDYAVDQLVYDITTNNTTRIAKMLTKECDITSHPSATQLEALSARKDIVVDKAVNLNVGYWAFNTEKPPFNNVLVRKALAHSIDFNKIMQAVFYGNGIPAKSILPPSSWAFAAQNMPVYDPAKAKAYLSEAGFPNGFEMTLWAMPVSRIYNPNARKMAELIQSDLRQIGIRTRIVEFEWNTFIERIGRHEHDSVLLGWAADTPDPDNFFSPLLSCTATFTGKNPANWCNPEFDLLLTQALDTNELSMRKKYYLQAQAMLIEEMPLVPIAHGVRFQARGSDIQGAQLRPFGGVSLANVRKGEK</sequence>